<dbReference type="EMBL" id="VGJX01000273">
    <property type="protein sequence ID" value="MBM3274619.1"/>
    <property type="molecule type" value="Genomic_DNA"/>
</dbReference>
<organism evidence="1 2">
    <name type="scientific">Candidatus Tanganyikabacteria bacterium</name>
    <dbReference type="NCBI Taxonomy" id="2961651"/>
    <lineage>
        <taxon>Bacteria</taxon>
        <taxon>Bacillati</taxon>
        <taxon>Candidatus Sericytochromatia</taxon>
        <taxon>Candidatus Tanganyikabacteria</taxon>
    </lineage>
</organism>
<sequence length="95" mass="10265">MSRRLGAIVCGAIVPGWRGHVPPACFPRHVRWLPLASAWAFEGAAWLGFGRPLGRLGPGDREALLAGCAASENPTMRGLVQWWKLVALVSHEAEP</sequence>
<evidence type="ECO:0000313" key="1">
    <source>
        <dbReference type="EMBL" id="MBM3274619.1"/>
    </source>
</evidence>
<gene>
    <name evidence="1" type="ORF">FJZ00_05680</name>
</gene>
<dbReference type="AlphaFoldDB" id="A0A937X5M6"/>
<accession>A0A937X5M6</accession>
<dbReference type="Proteomes" id="UP000703893">
    <property type="component" value="Unassembled WGS sequence"/>
</dbReference>
<evidence type="ECO:0000313" key="2">
    <source>
        <dbReference type="Proteomes" id="UP000703893"/>
    </source>
</evidence>
<reference evidence="1 2" key="1">
    <citation type="submission" date="2019-03" db="EMBL/GenBank/DDBJ databases">
        <title>Lake Tanganyika Metagenome-Assembled Genomes (MAGs).</title>
        <authorList>
            <person name="Tran P."/>
        </authorList>
    </citation>
    <scope>NUCLEOTIDE SEQUENCE [LARGE SCALE GENOMIC DNA]</scope>
    <source>
        <strain evidence="1">K_DeepCast_65m_m2_236</strain>
    </source>
</reference>
<proteinExistence type="predicted"/>
<protein>
    <submittedName>
        <fullName evidence="1">Uncharacterized protein</fullName>
    </submittedName>
</protein>
<name>A0A937X5M6_9BACT</name>
<comment type="caution">
    <text evidence="1">The sequence shown here is derived from an EMBL/GenBank/DDBJ whole genome shotgun (WGS) entry which is preliminary data.</text>
</comment>